<gene>
    <name evidence="3" type="ORF">GCM10009757_23640</name>
</gene>
<dbReference type="RefSeq" id="WP_346070415.1">
    <property type="nucleotide sequence ID" value="NZ_BAAANQ010000003.1"/>
</dbReference>
<feature type="region of interest" description="Disordered" evidence="1">
    <location>
        <begin position="38"/>
        <end position="106"/>
    </location>
</feature>
<keyword evidence="2" id="KW-0812">Transmembrane</keyword>
<accession>A0ABP5GQ56</accession>
<dbReference type="Proteomes" id="UP001403094">
    <property type="component" value="Unassembled WGS sequence"/>
</dbReference>
<evidence type="ECO:0000256" key="2">
    <source>
        <dbReference type="SAM" id="Phobius"/>
    </source>
</evidence>
<reference evidence="4" key="1">
    <citation type="journal article" date="2019" name="Int. J. Syst. Evol. Microbiol.">
        <title>The Global Catalogue of Microorganisms (GCM) 10K type strain sequencing project: providing services to taxonomists for standard genome sequencing and annotation.</title>
        <authorList>
            <consortium name="The Broad Institute Genomics Platform"/>
            <consortium name="The Broad Institute Genome Sequencing Center for Infectious Disease"/>
            <person name="Wu L."/>
            <person name="Ma J."/>
        </authorList>
    </citation>
    <scope>NUCLEOTIDE SEQUENCE [LARGE SCALE GENOMIC DNA]</scope>
    <source>
        <strain evidence="4">JCM 14549</strain>
    </source>
</reference>
<comment type="caution">
    <text evidence="3">The sequence shown here is derived from an EMBL/GenBank/DDBJ whole genome shotgun (WGS) entry which is preliminary data.</text>
</comment>
<name>A0ABP5GQ56_9ACTN</name>
<feature type="transmembrane region" description="Helical" evidence="2">
    <location>
        <begin position="20"/>
        <end position="40"/>
    </location>
</feature>
<keyword evidence="2" id="KW-0472">Membrane</keyword>
<feature type="compositionally biased region" description="Gly residues" evidence="1">
    <location>
        <begin position="85"/>
        <end position="106"/>
    </location>
</feature>
<sequence length="106" mass="9966">MREYAAAETVRNGQGERMGVLVVLGLVVLVTVAGVAARAFRGEQPKSGGRRPGGTGGADSGVVSHDSGSGGSGWGWSWGSDSGNSGDGGSGDSGGGGGDGGGGGGD</sequence>
<proteinExistence type="predicted"/>
<keyword evidence="2" id="KW-1133">Transmembrane helix</keyword>
<evidence type="ECO:0000313" key="4">
    <source>
        <dbReference type="Proteomes" id="UP001403094"/>
    </source>
</evidence>
<evidence type="ECO:0000256" key="1">
    <source>
        <dbReference type="SAM" id="MobiDB-lite"/>
    </source>
</evidence>
<keyword evidence="4" id="KW-1185">Reference proteome</keyword>
<dbReference type="EMBL" id="BAAANQ010000003">
    <property type="protein sequence ID" value="GAA2051037.1"/>
    <property type="molecule type" value="Genomic_DNA"/>
</dbReference>
<evidence type="ECO:0000313" key="3">
    <source>
        <dbReference type="EMBL" id="GAA2051037.1"/>
    </source>
</evidence>
<protein>
    <submittedName>
        <fullName evidence="3">Uncharacterized protein</fullName>
    </submittedName>
</protein>
<feature type="compositionally biased region" description="Gly residues" evidence="1">
    <location>
        <begin position="50"/>
        <end position="59"/>
    </location>
</feature>
<organism evidence="3 4">
    <name type="scientific">Streptomyces cheonanensis</name>
    <dbReference type="NCBI Taxonomy" id="312720"/>
    <lineage>
        <taxon>Bacteria</taxon>
        <taxon>Bacillati</taxon>
        <taxon>Actinomycetota</taxon>
        <taxon>Actinomycetes</taxon>
        <taxon>Kitasatosporales</taxon>
        <taxon>Streptomycetaceae</taxon>
        <taxon>Streptomyces</taxon>
    </lineage>
</organism>